<organism evidence="1 2">
    <name type="scientific">Paractinoplanes deccanensis</name>
    <dbReference type="NCBI Taxonomy" id="113561"/>
    <lineage>
        <taxon>Bacteria</taxon>
        <taxon>Bacillati</taxon>
        <taxon>Actinomycetota</taxon>
        <taxon>Actinomycetes</taxon>
        <taxon>Micromonosporales</taxon>
        <taxon>Micromonosporaceae</taxon>
        <taxon>Paractinoplanes</taxon>
    </lineage>
</organism>
<accession>A0ABQ3YL46</accession>
<dbReference type="RefSeq" id="WP_203777943.1">
    <property type="nucleotide sequence ID" value="NZ_BAAABO010000035.1"/>
</dbReference>
<comment type="caution">
    <text evidence="1">The sequence shown here is derived from an EMBL/GenBank/DDBJ whole genome shotgun (WGS) entry which is preliminary data.</text>
</comment>
<evidence type="ECO:0000313" key="2">
    <source>
        <dbReference type="Proteomes" id="UP000609879"/>
    </source>
</evidence>
<dbReference type="EMBL" id="BOMI01000202">
    <property type="protein sequence ID" value="GID80728.1"/>
    <property type="molecule type" value="Genomic_DNA"/>
</dbReference>
<gene>
    <name evidence="1" type="ORF">Ade02nite_93690</name>
</gene>
<protein>
    <submittedName>
        <fullName evidence="1">Uncharacterized protein</fullName>
    </submittedName>
</protein>
<evidence type="ECO:0000313" key="1">
    <source>
        <dbReference type="EMBL" id="GID80728.1"/>
    </source>
</evidence>
<proteinExistence type="predicted"/>
<name>A0ABQ3YL46_9ACTN</name>
<dbReference type="Proteomes" id="UP000609879">
    <property type="component" value="Unassembled WGS sequence"/>
</dbReference>
<reference evidence="1 2" key="1">
    <citation type="submission" date="2021-01" db="EMBL/GenBank/DDBJ databases">
        <title>Whole genome shotgun sequence of Actinoplanes deccanensis NBRC 13994.</title>
        <authorList>
            <person name="Komaki H."/>
            <person name="Tamura T."/>
        </authorList>
    </citation>
    <scope>NUCLEOTIDE SEQUENCE [LARGE SCALE GENOMIC DNA]</scope>
    <source>
        <strain evidence="1 2">NBRC 13994</strain>
    </source>
</reference>
<sequence length="285" mass="31038">MTVSLGFAGWFQCRLATDPDPADEPRGVSGYVHALPGEPDLDRVVRFQPEGTVPRRFCPPIGVTVHSVRLDGRPQADHPLLGAAVDLLGTPVFEGRNGIVADDGFEPIVPFHLQISADEFRLRRAHRDREEFPFDDLKPTGVQPGLTDVVDATGIADLADVWRHRKDQVDEALTHTTDETARTALAERSALLANTRLAAIFPFRMLYSIALTGSGECHDPRALLPGPVTLNRPWLADFWLGGWDADALSGFVKGTLQVVPASTARVAEAEPFAPPPTAPRAPRRP</sequence>
<keyword evidence="2" id="KW-1185">Reference proteome</keyword>